<evidence type="ECO:0000313" key="3">
    <source>
        <dbReference type="Proteomes" id="UP000027138"/>
    </source>
</evidence>
<keyword evidence="3" id="KW-1185">Reference proteome</keyword>
<feature type="compositionally biased region" description="Low complexity" evidence="1">
    <location>
        <begin position="32"/>
        <end position="61"/>
    </location>
</feature>
<gene>
    <name evidence="2" type="ORF">JCGZ_07832</name>
</gene>
<dbReference type="AlphaFoldDB" id="A0A067KRK4"/>
<reference evidence="2 3" key="1">
    <citation type="journal article" date="2014" name="PLoS ONE">
        <title>Global Analysis of Gene Expression Profiles in Physic Nut (Jatropha curcas L.) Seedlings Exposed to Salt Stress.</title>
        <authorList>
            <person name="Zhang L."/>
            <person name="Zhang C."/>
            <person name="Wu P."/>
            <person name="Chen Y."/>
            <person name="Li M."/>
            <person name="Jiang H."/>
            <person name="Wu G."/>
        </authorList>
    </citation>
    <scope>NUCLEOTIDE SEQUENCE [LARGE SCALE GENOMIC DNA]</scope>
    <source>
        <strain evidence="3">cv. GZQX0401</strain>
        <tissue evidence="2">Young leaves</tissue>
    </source>
</reference>
<feature type="region of interest" description="Disordered" evidence="1">
    <location>
        <begin position="21"/>
        <end position="64"/>
    </location>
</feature>
<dbReference type="Proteomes" id="UP000027138">
    <property type="component" value="Unassembled WGS sequence"/>
</dbReference>
<evidence type="ECO:0000256" key="1">
    <source>
        <dbReference type="SAM" id="MobiDB-lite"/>
    </source>
</evidence>
<evidence type="ECO:0000313" key="2">
    <source>
        <dbReference type="EMBL" id="KDP37633.1"/>
    </source>
</evidence>
<name>A0A067KRK4_JATCU</name>
<sequence length="144" mass="15846">MVHMKLMEKVGYSYCVVGTRDESSNDEEAEAANETNMEEGNLTPFPSFGTSSGASTSRAGPFQEASNLSNDEALVHMMSRMDMFDTHLNGMESMIADCFQSIEIMHGSLDSQIDTMQGQYQGIASQLKTVIQLLQPHPPPPSEY</sequence>
<organism evidence="2 3">
    <name type="scientific">Jatropha curcas</name>
    <name type="common">Barbados nut</name>
    <dbReference type="NCBI Taxonomy" id="180498"/>
    <lineage>
        <taxon>Eukaryota</taxon>
        <taxon>Viridiplantae</taxon>
        <taxon>Streptophyta</taxon>
        <taxon>Embryophyta</taxon>
        <taxon>Tracheophyta</taxon>
        <taxon>Spermatophyta</taxon>
        <taxon>Magnoliopsida</taxon>
        <taxon>eudicotyledons</taxon>
        <taxon>Gunneridae</taxon>
        <taxon>Pentapetalae</taxon>
        <taxon>rosids</taxon>
        <taxon>fabids</taxon>
        <taxon>Malpighiales</taxon>
        <taxon>Euphorbiaceae</taxon>
        <taxon>Crotonoideae</taxon>
        <taxon>Jatropheae</taxon>
        <taxon>Jatropha</taxon>
    </lineage>
</organism>
<proteinExistence type="predicted"/>
<accession>A0A067KRK4</accession>
<dbReference type="EMBL" id="KK914393">
    <property type="protein sequence ID" value="KDP37633.1"/>
    <property type="molecule type" value="Genomic_DNA"/>
</dbReference>
<protein>
    <submittedName>
        <fullName evidence="2">Uncharacterized protein</fullName>
    </submittedName>
</protein>